<keyword evidence="3" id="KW-1185">Reference proteome</keyword>
<evidence type="ECO:0000313" key="2">
    <source>
        <dbReference type="EMBL" id="KRK40906.1"/>
    </source>
</evidence>
<dbReference type="AlphaFoldDB" id="A0A0R1HB78"/>
<proteinExistence type="predicted"/>
<accession>A0A0R1HB78</accession>
<dbReference type="EMBL" id="AZDA01000003">
    <property type="protein sequence ID" value="KRK40906.1"/>
    <property type="molecule type" value="Genomic_DNA"/>
</dbReference>
<feature type="compositionally biased region" description="Basic and acidic residues" evidence="1">
    <location>
        <begin position="27"/>
        <end position="39"/>
    </location>
</feature>
<organism evidence="2 3">
    <name type="scientific">Loigolactobacillus bifermentans DSM 20003</name>
    <dbReference type="NCBI Taxonomy" id="1423726"/>
    <lineage>
        <taxon>Bacteria</taxon>
        <taxon>Bacillati</taxon>
        <taxon>Bacillota</taxon>
        <taxon>Bacilli</taxon>
        <taxon>Lactobacillales</taxon>
        <taxon>Lactobacillaceae</taxon>
        <taxon>Loigolactobacillus</taxon>
    </lineage>
</organism>
<dbReference type="RefSeq" id="WP_057903337.1">
    <property type="nucleotide sequence ID" value="NZ_AZDA01000003.1"/>
</dbReference>
<evidence type="ECO:0000313" key="3">
    <source>
        <dbReference type="Proteomes" id="UP000051461"/>
    </source>
</evidence>
<comment type="caution">
    <text evidence="2">The sequence shown here is derived from an EMBL/GenBank/DDBJ whole genome shotgun (WGS) entry which is preliminary data.</text>
</comment>
<gene>
    <name evidence="2" type="ORF">FC07_GL002659</name>
</gene>
<feature type="region of interest" description="Disordered" evidence="1">
    <location>
        <begin position="1"/>
        <end position="39"/>
    </location>
</feature>
<sequence>MSYSVANRDKHGNALAPPAAPQVERLVPSRHEATAKQREQLYSRVTDKIMDRINKGGSITVDVHDFNQAVINAAMPDIEAAGWYVEPSRMLNDIVSLELS</sequence>
<evidence type="ECO:0000256" key="1">
    <source>
        <dbReference type="SAM" id="MobiDB-lite"/>
    </source>
</evidence>
<name>A0A0R1HB78_9LACO</name>
<dbReference type="PATRIC" id="fig|1423726.3.peg.2768"/>
<dbReference type="STRING" id="1423726.FC07_GL002659"/>
<reference evidence="2 3" key="1">
    <citation type="journal article" date="2015" name="Genome Announc.">
        <title>Expanding the biotechnology potential of lactobacilli through comparative genomics of 213 strains and associated genera.</title>
        <authorList>
            <person name="Sun Z."/>
            <person name="Harris H.M."/>
            <person name="McCann A."/>
            <person name="Guo C."/>
            <person name="Argimon S."/>
            <person name="Zhang W."/>
            <person name="Yang X."/>
            <person name="Jeffery I.B."/>
            <person name="Cooney J.C."/>
            <person name="Kagawa T.F."/>
            <person name="Liu W."/>
            <person name="Song Y."/>
            <person name="Salvetti E."/>
            <person name="Wrobel A."/>
            <person name="Rasinkangas P."/>
            <person name="Parkhill J."/>
            <person name="Rea M.C."/>
            <person name="O'Sullivan O."/>
            <person name="Ritari J."/>
            <person name="Douillard F.P."/>
            <person name="Paul Ross R."/>
            <person name="Yang R."/>
            <person name="Briner A.E."/>
            <person name="Felis G.E."/>
            <person name="de Vos W.M."/>
            <person name="Barrangou R."/>
            <person name="Klaenhammer T.R."/>
            <person name="Caufield P.W."/>
            <person name="Cui Y."/>
            <person name="Zhang H."/>
            <person name="O'Toole P.W."/>
        </authorList>
    </citation>
    <scope>NUCLEOTIDE SEQUENCE [LARGE SCALE GENOMIC DNA]</scope>
    <source>
        <strain evidence="2 3">DSM 20003</strain>
    </source>
</reference>
<dbReference type="Proteomes" id="UP000051461">
    <property type="component" value="Unassembled WGS sequence"/>
</dbReference>
<protein>
    <submittedName>
        <fullName evidence="2">Uncharacterized protein</fullName>
    </submittedName>
</protein>